<dbReference type="GO" id="GO:0022857">
    <property type="term" value="F:transmembrane transporter activity"/>
    <property type="evidence" value="ECO:0007669"/>
    <property type="project" value="InterPro"/>
</dbReference>
<evidence type="ECO:0000259" key="8">
    <source>
        <dbReference type="PROSITE" id="PS50850"/>
    </source>
</evidence>
<evidence type="ECO:0000256" key="7">
    <source>
        <dbReference type="SAM" id="Phobius"/>
    </source>
</evidence>
<dbReference type="OrthoDB" id="5858672at2"/>
<gene>
    <name evidence="9" type="ORF">E3W66_07700</name>
</gene>
<keyword evidence="6 7" id="KW-0472">Membrane</keyword>
<feature type="transmembrane region" description="Helical" evidence="7">
    <location>
        <begin position="109"/>
        <end position="131"/>
    </location>
</feature>
<evidence type="ECO:0000256" key="4">
    <source>
        <dbReference type="ARBA" id="ARBA00022692"/>
    </source>
</evidence>
<sequence>MTTETQSHHSESIAAARSARWLTYLLFLLFAITTDAVGVIIPEVIAEFGLSLTQASGFHYVTMLAIALSGLGLGFLADRYGRKSTIILGMGIFSIATLGFVVAAEYAVFLLLIFAMGLAIGIFKTGALALVGDVSSDAHSHTRTMNLAEGFFGIGAIAGPAIVTYMISQQVHWTWLYGITGASCTAVLLFVLGQKFPAYRPARTSTTGLRSSLEKVKDPYVLGFSAAIALYVITEAAIYVWMPTYLLGYDGQYPQVAAYALTAFFVFRAMGRFLGAWILHTLPWKLVLTVFSAAIALCYCGAVILGVNAAAWLLPLSGIFMSVMYPTINSKAISCFAPTEHGAVAGIILFFTALAAAGGPLVMALLGDAFGNVAYGFYFTLACAFALFVMALVNQFFNPAGDRVS</sequence>
<dbReference type="InterPro" id="IPR051788">
    <property type="entry name" value="MFS_Transporter"/>
</dbReference>
<name>A0A4Y8UF72_9GAMM</name>
<evidence type="ECO:0000256" key="6">
    <source>
        <dbReference type="ARBA" id="ARBA00023136"/>
    </source>
</evidence>
<accession>A0A4Y8UF72</accession>
<comment type="caution">
    <text evidence="9">The sequence shown here is derived from an EMBL/GenBank/DDBJ whole genome shotgun (WGS) entry which is preliminary data.</text>
</comment>
<dbReference type="AlphaFoldDB" id="A0A4Y8UF72"/>
<feature type="transmembrane region" description="Helical" evidence="7">
    <location>
        <begin position="174"/>
        <end position="193"/>
    </location>
</feature>
<evidence type="ECO:0000313" key="9">
    <source>
        <dbReference type="EMBL" id="TFH67370.1"/>
    </source>
</evidence>
<organism evidence="9 10">
    <name type="scientific">Gammaproteobacteria bacterium LSUCC0057</name>
    <dbReference type="NCBI Taxonomy" id="2559237"/>
    <lineage>
        <taxon>Bacteria</taxon>
        <taxon>Pseudomonadati</taxon>
        <taxon>Pseudomonadota</taxon>
        <taxon>Gammaproteobacteria</taxon>
        <taxon>Cellvibrionales</taxon>
        <taxon>Porticoccaceae</taxon>
        <taxon>SAR92 clade</taxon>
    </lineage>
</organism>
<feature type="transmembrane region" description="Helical" evidence="7">
    <location>
        <begin position="84"/>
        <end position="103"/>
    </location>
</feature>
<evidence type="ECO:0000313" key="10">
    <source>
        <dbReference type="Proteomes" id="UP000298133"/>
    </source>
</evidence>
<dbReference type="PROSITE" id="PS50850">
    <property type="entry name" value="MFS"/>
    <property type="match status" value="1"/>
</dbReference>
<dbReference type="SUPFAM" id="SSF103473">
    <property type="entry name" value="MFS general substrate transporter"/>
    <property type="match status" value="1"/>
</dbReference>
<comment type="subcellular location">
    <subcellularLocation>
        <location evidence="1">Endomembrane system</location>
        <topology evidence="1">Multi-pass membrane protein</topology>
    </subcellularLocation>
</comment>
<dbReference type="PANTHER" id="PTHR23514:SF3">
    <property type="entry name" value="BYPASS OF STOP CODON PROTEIN 6"/>
    <property type="match status" value="1"/>
</dbReference>
<feature type="transmembrane region" description="Helical" evidence="7">
    <location>
        <begin position="256"/>
        <end position="279"/>
    </location>
</feature>
<reference evidence="9 10" key="1">
    <citation type="submission" date="2019-03" db="EMBL/GenBank/DDBJ databases">
        <title>Draft genome of Gammaproteobacteria bacterium LSUCC0057, a member of the SAR92 clade.</title>
        <authorList>
            <person name="Lanclos V.C."/>
            <person name="Doiron C."/>
            <person name="Henson M.W."/>
            <person name="Thrash J.C."/>
        </authorList>
    </citation>
    <scope>NUCLEOTIDE SEQUENCE [LARGE SCALE GENOMIC DNA]</scope>
    <source>
        <strain evidence="9 10">LSUCC0057</strain>
    </source>
</reference>
<dbReference type="PROSITE" id="PS00216">
    <property type="entry name" value="SUGAR_TRANSPORT_1"/>
    <property type="match status" value="1"/>
</dbReference>
<feature type="transmembrane region" description="Helical" evidence="7">
    <location>
        <begin position="311"/>
        <end position="330"/>
    </location>
</feature>
<dbReference type="PANTHER" id="PTHR23514">
    <property type="entry name" value="BYPASS OF STOP CODON PROTEIN 6"/>
    <property type="match status" value="1"/>
</dbReference>
<feature type="transmembrane region" description="Helical" evidence="7">
    <location>
        <begin position="286"/>
        <end position="305"/>
    </location>
</feature>
<keyword evidence="5 7" id="KW-1133">Transmembrane helix</keyword>
<proteinExistence type="inferred from homology"/>
<evidence type="ECO:0000256" key="3">
    <source>
        <dbReference type="ARBA" id="ARBA00022448"/>
    </source>
</evidence>
<protein>
    <submittedName>
        <fullName evidence="9">MFS transporter</fullName>
    </submittedName>
</protein>
<dbReference type="Proteomes" id="UP000298133">
    <property type="component" value="Unassembled WGS sequence"/>
</dbReference>
<dbReference type="InterPro" id="IPR020846">
    <property type="entry name" value="MFS_dom"/>
</dbReference>
<evidence type="ECO:0000256" key="1">
    <source>
        <dbReference type="ARBA" id="ARBA00004127"/>
    </source>
</evidence>
<feature type="transmembrane region" description="Helical" evidence="7">
    <location>
        <begin position="151"/>
        <end position="168"/>
    </location>
</feature>
<feature type="transmembrane region" description="Helical" evidence="7">
    <location>
        <begin position="57"/>
        <end position="77"/>
    </location>
</feature>
<keyword evidence="4 7" id="KW-0812">Transmembrane</keyword>
<keyword evidence="3" id="KW-0813">Transport</keyword>
<comment type="similarity">
    <text evidence="2">Belongs to the major facilitator superfamily.</text>
</comment>
<evidence type="ECO:0000256" key="5">
    <source>
        <dbReference type="ARBA" id="ARBA00022989"/>
    </source>
</evidence>
<keyword evidence="10" id="KW-1185">Reference proteome</keyword>
<dbReference type="Pfam" id="PF07690">
    <property type="entry name" value="MFS_1"/>
    <property type="match status" value="1"/>
</dbReference>
<feature type="transmembrane region" description="Helical" evidence="7">
    <location>
        <begin position="342"/>
        <end position="367"/>
    </location>
</feature>
<feature type="domain" description="Major facilitator superfamily (MFS) profile" evidence="8">
    <location>
        <begin position="19"/>
        <end position="397"/>
    </location>
</feature>
<dbReference type="InterPro" id="IPR036259">
    <property type="entry name" value="MFS_trans_sf"/>
</dbReference>
<dbReference type="InterPro" id="IPR005829">
    <property type="entry name" value="Sugar_transporter_CS"/>
</dbReference>
<dbReference type="Gene3D" id="1.20.1250.20">
    <property type="entry name" value="MFS general substrate transporter like domains"/>
    <property type="match status" value="2"/>
</dbReference>
<dbReference type="GO" id="GO:0016020">
    <property type="term" value="C:membrane"/>
    <property type="evidence" value="ECO:0007669"/>
    <property type="project" value="InterPro"/>
</dbReference>
<feature type="transmembrane region" description="Helical" evidence="7">
    <location>
        <begin position="373"/>
        <end position="393"/>
    </location>
</feature>
<dbReference type="GO" id="GO:0012505">
    <property type="term" value="C:endomembrane system"/>
    <property type="evidence" value="ECO:0007669"/>
    <property type="project" value="UniProtKB-SubCell"/>
</dbReference>
<evidence type="ECO:0000256" key="2">
    <source>
        <dbReference type="ARBA" id="ARBA00008335"/>
    </source>
</evidence>
<dbReference type="EMBL" id="SPIA01000003">
    <property type="protein sequence ID" value="TFH67370.1"/>
    <property type="molecule type" value="Genomic_DNA"/>
</dbReference>
<dbReference type="InterPro" id="IPR011701">
    <property type="entry name" value="MFS"/>
</dbReference>
<feature type="transmembrane region" description="Helical" evidence="7">
    <location>
        <begin position="220"/>
        <end position="241"/>
    </location>
</feature>
<feature type="transmembrane region" description="Helical" evidence="7">
    <location>
        <begin position="21"/>
        <end position="45"/>
    </location>
</feature>